<dbReference type="Proteomes" id="UP001501787">
    <property type="component" value="Unassembled WGS sequence"/>
</dbReference>
<feature type="transmembrane region" description="Helical" evidence="6">
    <location>
        <begin position="254"/>
        <end position="273"/>
    </location>
</feature>
<keyword evidence="5 6" id="KW-0472">Membrane</keyword>
<organism evidence="7 8">
    <name type="scientific">Psychrobacter aestuarii</name>
    <dbReference type="NCBI Taxonomy" id="556327"/>
    <lineage>
        <taxon>Bacteria</taxon>
        <taxon>Pseudomonadati</taxon>
        <taxon>Pseudomonadota</taxon>
        <taxon>Gammaproteobacteria</taxon>
        <taxon>Moraxellales</taxon>
        <taxon>Moraxellaceae</taxon>
        <taxon>Psychrobacter</taxon>
    </lineage>
</organism>
<dbReference type="NCBIfam" id="TIGR00797">
    <property type="entry name" value="matE"/>
    <property type="match status" value="1"/>
</dbReference>
<evidence type="ECO:0000256" key="1">
    <source>
        <dbReference type="ARBA" id="ARBA00004141"/>
    </source>
</evidence>
<dbReference type="RefSeq" id="WP_201505340.1">
    <property type="nucleotide sequence ID" value="NZ_BAAAFR010000005.1"/>
</dbReference>
<dbReference type="PANTHER" id="PTHR42893">
    <property type="entry name" value="PROTEIN DETOXIFICATION 44, CHLOROPLASTIC-RELATED"/>
    <property type="match status" value="1"/>
</dbReference>
<name>A0ABN0VX98_9GAMM</name>
<evidence type="ECO:0000256" key="5">
    <source>
        <dbReference type="ARBA" id="ARBA00023136"/>
    </source>
</evidence>
<feature type="transmembrane region" description="Helical" evidence="6">
    <location>
        <begin position="50"/>
        <end position="70"/>
    </location>
</feature>
<comment type="similarity">
    <text evidence="2">Belongs to the multi antimicrobial extrusion (MATE) (TC 2.A.66.1) family.</text>
</comment>
<dbReference type="CDD" id="cd13136">
    <property type="entry name" value="MATE_DinF_like"/>
    <property type="match status" value="1"/>
</dbReference>
<comment type="subcellular location">
    <subcellularLocation>
        <location evidence="1">Membrane</location>
        <topology evidence="1">Multi-pass membrane protein</topology>
    </subcellularLocation>
</comment>
<proteinExistence type="inferred from homology"/>
<dbReference type="InterPro" id="IPR044644">
    <property type="entry name" value="DinF-like"/>
</dbReference>
<gene>
    <name evidence="7" type="ORF">GCM10009129_16660</name>
</gene>
<evidence type="ECO:0000313" key="8">
    <source>
        <dbReference type="Proteomes" id="UP001501787"/>
    </source>
</evidence>
<feature type="transmembrane region" description="Helical" evidence="6">
    <location>
        <begin position="200"/>
        <end position="219"/>
    </location>
</feature>
<evidence type="ECO:0000256" key="2">
    <source>
        <dbReference type="ARBA" id="ARBA00010199"/>
    </source>
</evidence>
<feature type="transmembrane region" description="Helical" evidence="6">
    <location>
        <begin position="421"/>
        <end position="444"/>
    </location>
</feature>
<evidence type="ECO:0000256" key="6">
    <source>
        <dbReference type="SAM" id="Phobius"/>
    </source>
</evidence>
<sequence>MSAVTSTAFDISYRRILAIAVPVIFANLAIPMQSVIDTAIVGNMPEAAKLAGMGLAIQLFSLALVSFNFLQYASSGLSAQALGRQAHTATIDPAPLLSILQRALVLAIVIGVILLVLKPWIIDIGLQLLSANTDSGAAAKTYLDVRFWSVTAELMNYAFLGWFAGQGKTRYMLYQQSFIAVINILATLFFVYVLDMGLVGVALGTVLAFWLGIGLALWLSQRHLTINARALLTLNGNDFTREKMLRLFSLNKDIFIRTLILTVSFAWITRLSAQSGDLVLAANAILLQVLSISAFALDGVAVSAETLSGQAYGRRNWRQFYQVVARTGLVSYVLAAALSLLWWLLMPHYLNAMTDITDVLALARQYQHYAVLLPLVGVGAYWLDGIFFGLTAGRLIRYAAIILAGLFFPLSFWLYQQFSVVGIWLSVWALLLLRLLILAVFLWLKRRTDNVSSTTAV</sequence>
<feature type="transmembrane region" description="Helical" evidence="6">
    <location>
        <begin position="395"/>
        <end position="415"/>
    </location>
</feature>
<keyword evidence="8" id="KW-1185">Reference proteome</keyword>
<feature type="transmembrane region" description="Helical" evidence="6">
    <location>
        <begin position="279"/>
        <end position="302"/>
    </location>
</feature>
<feature type="transmembrane region" description="Helical" evidence="6">
    <location>
        <begin position="12"/>
        <end position="30"/>
    </location>
</feature>
<feature type="transmembrane region" description="Helical" evidence="6">
    <location>
        <begin position="103"/>
        <end position="122"/>
    </location>
</feature>
<keyword evidence="4 6" id="KW-1133">Transmembrane helix</keyword>
<dbReference type="Pfam" id="PF01554">
    <property type="entry name" value="MatE"/>
    <property type="match status" value="2"/>
</dbReference>
<evidence type="ECO:0000313" key="7">
    <source>
        <dbReference type="EMBL" id="GAA0319641.1"/>
    </source>
</evidence>
<feature type="transmembrane region" description="Helical" evidence="6">
    <location>
        <begin position="366"/>
        <end position="383"/>
    </location>
</feature>
<comment type="caution">
    <text evidence="7">The sequence shown here is derived from an EMBL/GenBank/DDBJ whole genome shotgun (WGS) entry which is preliminary data.</text>
</comment>
<protein>
    <submittedName>
        <fullName evidence="7">MATE family efflux transporter</fullName>
    </submittedName>
</protein>
<reference evidence="7 8" key="1">
    <citation type="journal article" date="2019" name="Int. J. Syst. Evol. Microbiol.">
        <title>The Global Catalogue of Microorganisms (GCM) 10K type strain sequencing project: providing services to taxonomists for standard genome sequencing and annotation.</title>
        <authorList>
            <consortium name="The Broad Institute Genomics Platform"/>
            <consortium name="The Broad Institute Genome Sequencing Center for Infectious Disease"/>
            <person name="Wu L."/>
            <person name="Ma J."/>
        </authorList>
    </citation>
    <scope>NUCLEOTIDE SEQUENCE [LARGE SCALE GENOMIC DNA]</scope>
    <source>
        <strain evidence="7 8">JCM 16343</strain>
    </source>
</reference>
<evidence type="ECO:0000256" key="4">
    <source>
        <dbReference type="ARBA" id="ARBA00022989"/>
    </source>
</evidence>
<feature type="transmembrane region" description="Helical" evidence="6">
    <location>
        <begin position="177"/>
        <end position="194"/>
    </location>
</feature>
<feature type="transmembrane region" description="Helical" evidence="6">
    <location>
        <begin position="145"/>
        <end position="165"/>
    </location>
</feature>
<evidence type="ECO:0000256" key="3">
    <source>
        <dbReference type="ARBA" id="ARBA00022692"/>
    </source>
</evidence>
<keyword evidence="3 6" id="KW-0812">Transmembrane</keyword>
<dbReference type="InterPro" id="IPR002528">
    <property type="entry name" value="MATE_fam"/>
</dbReference>
<feature type="transmembrane region" description="Helical" evidence="6">
    <location>
        <begin position="323"/>
        <end position="346"/>
    </location>
</feature>
<accession>A0ABN0VX98</accession>
<dbReference type="EMBL" id="BAAAFR010000005">
    <property type="protein sequence ID" value="GAA0319641.1"/>
    <property type="molecule type" value="Genomic_DNA"/>
</dbReference>
<dbReference type="PANTHER" id="PTHR42893:SF46">
    <property type="entry name" value="PROTEIN DETOXIFICATION 44, CHLOROPLASTIC"/>
    <property type="match status" value="1"/>
</dbReference>